<dbReference type="GO" id="GO:0003678">
    <property type="term" value="F:DNA helicase activity"/>
    <property type="evidence" value="ECO:0007669"/>
    <property type="project" value="UniProtKB-ARBA"/>
</dbReference>
<feature type="domain" description="UvrD-like helicase C-terminal" evidence="3">
    <location>
        <begin position="406"/>
        <end position="456"/>
    </location>
</feature>
<evidence type="ECO:0000313" key="5">
    <source>
        <dbReference type="Proteomes" id="UP000823637"/>
    </source>
</evidence>
<dbReference type="InterPro" id="IPR027785">
    <property type="entry name" value="UvrD-like_helicase_C"/>
</dbReference>
<dbReference type="Proteomes" id="UP000823637">
    <property type="component" value="Unassembled WGS sequence"/>
</dbReference>
<gene>
    <name evidence="4" type="ORF">IAC32_02865</name>
</gene>
<dbReference type="SUPFAM" id="SSF52540">
    <property type="entry name" value="P-loop containing nucleoside triphosphate hydrolases"/>
    <property type="match status" value="1"/>
</dbReference>
<dbReference type="InterPro" id="IPR027417">
    <property type="entry name" value="P-loop_NTPase"/>
</dbReference>
<dbReference type="AlphaFoldDB" id="A0A9D9HCN7"/>
<name>A0A9D9HCN7_9BACT</name>
<dbReference type="GO" id="GO:0005524">
    <property type="term" value="F:ATP binding"/>
    <property type="evidence" value="ECO:0007669"/>
    <property type="project" value="UniProtKB-KW"/>
</dbReference>
<dbReference type="Pfam" id="PF13538">
    <property type="entry name" value="UvrD_C_2"/>
    <property type="match status" value="1"/>
</dbReference>
<dbReference type="CDD" id="cd17933">
    <property type="entry name" value="DEXSc_RecD-like"/>
    <property type="match status" value="1"/>
</dbReference>
<evidence type="ECO:0000256" key="2">
    <source>
        <dbReference type="ARBA" id="ARBA00022840"/>
    </source>
</evidence>
<sequence>MISEYVSKTIRDKFPFEPTSQQSELMDRLSEFLTCPQDHCLFILKGYAGTGKTSVVGALVKAMRQMRKNVILAAPTGRAAKVMSAKSGRKAHTIHKLIYRRKSSDVSSPFVLDYNKYRDTLFVVDEVSMLPAGGSDSTFGSGDLMDDLLRFVFSADNCKLLFLGDTAQLPPVRFEESPALSPGFMRSYGLQVSDYCLTQVVRQRGGSGILANATMLRECLDEGNAPLFKPAEDVELLTGATLVEEIEHSYSEVGENETIIISRSNKRAGLFASGVRGMILQREDVLARNDLLMVVRNNYNAGVEYGLDFIANGDIAQVSRLGGSITHLGFTFRKVSLYFPDYDTEIDTLVLQDALSCETPSALQDLNNNLYRAIESEDYAMVKSKRERYKKMKEDVFLNALQVKSAYAVTCHKAQGGQWKHVYVDMAALRNAEIDNSLLRYLYTACTRATEKLFLINTPAELVGSG</sequence>
<dbReference type="InterPro" id="IPR050534">
    <property type="entry name" value="Coronavir_polyprotein_1ab"/>
</dbReference>
<dbReference type="PANTHER" id="PTHR43788:SF6">
    <property type="entry name" value="DNA HELICASE B"/>
    <property type="match status" value="1"/>
</dbReference>
<evidence type="ECO:0000313" key="4">
    <source>
        <dbReference type="EMBL" id="MBO8446671.1"/>
    </source>
</evidence>
<dbReference type="PANTHER" id="PTHR43788">
    <property type="entry name" value="DNA2/NAM7 HELICASE FAMILY MEMBER"/>
    <property type="match status" value="1"/>
</dbReference>
<reference evidence="4" key="2">
    <citation type="journal article" date="2021" name="PeerJ">
        <title>Extensive microbial diversity within the chicken gut microbiome revealed by metagenomics and culture.</title>
        <authorList>
            <person name="Gilroy R."/>
            <person name="Ravi A."/>
            <person name="Getino M."/>
            <person name="Pursley I."/>
            <person name="Horton D.L."/>
            <person name="Alikhan N.F."/>
            <person name="Baker D."/>
            <person name="Gharbi K."/>
            <person name="Hall N."/>
            <person name="Watson M."/>
            <person name="Adriaenssens E.M."/>
            <person name="Foster-Nyarko E."/>
            <person name="Jarju S."/>
            <person name="Secka A."/>
            <person name="Antonio M."/>
            <person name="Oren A."/>
            <person name="Chaudhuri R.R."/>
            <person name="La Ragione R."/>
            <person name="Hildebrand F."/>
            <person name="Pallen M.J."/>
        </authorList>
    </citation>
    <scope>NUCLEOTIDE SEQUENCE</scope>
    <source>
        <strain evidence="4">D3-1215</strain>
    </source>
</reference>
<keyword evidence="2" id="KW-0067">ATP-binding</keyword>
<reference evidence="4" key="1">
    <citation type="submission" date="2020-10" db="EMBL/GenBank/DDBJ databases">
        <authorList>
            <person name="Gilroy R."/>
        </authorList>
    </citation>
    <scope>NUCLEOTIDE SEQUENCE</scope>
    <source>
        <strain evidence="4">D3-1215</strain>
    </source>
</reference>
<dbReference type="Gene3D" id="3.40.50.300">
    <property type="entry name" value="P-loop containing nucleotide triphosphate hydrolases"/>
    <property type="match status" value="2"/>
</dbReference>
<dbReference type="EMBL" id="JADIMR010000038">
    <property type="protein sequence ID" value="MBO8446671.1"/>
    <property type="molecule type" value="Genomic_DNA"/>
</dbReference>
<dbReference type="Pfam" id="PF13604">
    <property type="entry name" value="AAA_30"/>
    <property type="match status" value="1"/>
</dbReference>
<protein>
    <submittedName>
        <fullName evidence="4">AAA family ATPase</fullName>
    </submittedName>
</protein>
<comment type="caution">
    <text evidence="4">The sequence shown here is derived from an EMBL/GenBank/DDBJ whole genome shotgun (WGS) entry which is preliminary data.</text>
</comment>
<evidence type="ECO:0000259" key="3">
    <source>
        <dbReference type="Pfam" id="PF13538"/>
    </source>
</evidence>
<dbReference type="CDD" id="cd18809">
    <property type="entry name" value="SF1_C_RecD"/>
    <property type="match status" value="1"/>
</dbReference>
<evidence type="ECO:0000256" key="1">
    <source>
        <dbReference type="ARBA" id="ARBA00022741"/>
    </source>
</evidence>
<proteinExistence type="predicted"/>
<accession>A0A9D9HCN7</accession>
<organism evidence="4 5">
    <name type="scientific">Candidatus Enterocola intestinipullorum</name>
    <dbReference type="NCBI Taxonomy" id="2840783"/>
    <lineage>
        <taxon>Bacteria</taxon>
        <taxon>Pseudomonadati</taxon>
        <taxon>Bacteroidota</taxon>
        <taxon>Bacteroidia</taxon>
        <taxon>Bacteroidales</taxon>
        <taxon>Candidatus Enterocola</taxon>
    </lineage>
</organism>
<keyword evidence="1" id="KW-0547">Nucleotide-binding</keyword>